<keyword evidence="2" id="KW-1185">Reference proteome</keyword>
<accession>A0A8J7Q1P9</accession>
<reference evidence="1" key="1">
    <citation type="submission" date="2021-03" db="EMBL/GenBank/DDBJ databases">
        <authorList>
            <person name="Wang G."/>
        </authorList>
    </citation>
    <scope>NUCLEOTIDE SEQUENCE</scope>
    <source>
        <strain evidence="1">KCTC 12899</strain>
    </source>
</reference>
<protein>
    <submittedName>
        <fullName evidence="1">Uncharacterized protein</fullName>
    </submittedName>
</protein>
<dbReference type="EMBL" id="JAFREP010000007">
    <property type="protein sequence ID" value="MBO1318817.1"/>
    <property type="molecule type" value="Genomic_DNA"/>
</dbReference>
<proteinExistence type="predicted"/>
<evidence type="ECO:0000313" key="2">
    <source>
        <dbReference type="Proteomes" id="UP000664417"/>
    </source>
</evidence>
<name>A0A8J7Q1P9_9BACT</name>
<gene>
    <name evidence="1" type="ORF">J3U88_10115</name>
</gene>
<sequence length="402" mass="45412">MWLGLLLLLLQQPPTTLKLPGHATPTHCLTPADGIWWVRQPDGALPEPWHSGEQKAYTPATELLFITGDGRQTLYGITREGLVSLRPEAGRLVPDQQLIPFKTPLKYTHPCLIAPSFALLSRRWTLIQNGNRLLVLALEKDGPRFETTAVPMPENDDPDQQQFLQPVFLQRGTLFYATGPAAVKVLTFDKSAEQITLTASETPLPATRSLEQVVPIWLSNQKEPYWLSYGGEFGKLNQFGWHLDTTDGRRLAAGEGILVKHLLLDRAPTPRLLVFTVANQLTAHAMSRLRGFTNFHCDTVVFEPSKTTLGQFTFKGSKDDDKPRRPVAMLPVPDRNQDGFEELLISDARRDARVYLSKPDGSFEKNPENVAHQAFHRAIHNGDRLWLAWRREDHWFLQQVSP</sequence>
<dbReference type="Proteomes" id="UP000664417">
    <property type="component" value="Unassembled WGS sequence"/>
</dbReference>
<dbReference type="AlphaFoldDB" id="A0A8J7Q1P9"/>
<evidence type="ECO:0000313" key="1">
    <source>
        <dbReference type="EMBL" id="MBO1318817.1"/>
    </source>
</evidence>
<organism evidence="1 2">
    <name type="scientific">Acanthopleuribacter pedis</name>
    <dbReference type="NCBI Taxonomy" id="442870"/>
    <lineage>
        <taxon>Bacteria</taxon>
        <taxon>Pseudomonadati</taxon>
        <taxon>Acidobacteriota</taxon>
        <taxon>Holophagae</taxon>
        <taxon>Acanthopleuribacterales</taxon>
        <taxon>Acanthopleuribacteraceae</taxon>
        <taxon>Acanthopleuribacter</taxon>
    </lineage>
</organism>
<comment type="caution">
    <text evidence="1">The sequence shown here is derived from an EMBL/GenBank/DDBJ whole genome shotgun (WGS) entry which is preliminary data.</text>
</comment>
<dbReference type="RefSeq" id="WP_207858592.1">
    <property type="nucleotide sequence ID" value="NZ_JAFREP010000007.1"/>
</dbReference>